<dbReference type="EMBL" id="MLYV02000872">
    <property type="protein sequence ID" value="PSR75899.1"/>
    <property type="molecule type" value="Genomic_DNA"/>
</dbReference>
<organism evidence="2 3">
    <name type="scientific">Hermanssonia centrifuga</name>
    <dbReference type="NCBI Taxonomy" id="98765"/>
    <lineage>
        <taxon>Eukaryota</taxon>
        <taxon>Fungi</taxon>
        <taxon>Dikarya</taxon>
        <taxon>Basidiomycota</taxon>
        <taxon>Agaricomycotina</taxon>
        <taxon>Agaricomycetes</taxon>
        <taxon>Polyporales</taxon>
        <taxon>Meruliaceae</taxon>
        <taxon>Hermanssonia</taxon>
    </lineage>
</organism>
<gene>
    <name evidence="2" type="ORF">PHLCEN_2v8813</name>
</gene>
<evidence type="ECO:0000313" key="3">
    <source>
        <dbReference type="Proteomes" id="UP000186601"/>
    </source>
</evidence>
<sequence length="69" mass="7965">MSSDKQVADVEVQRDDHVAVQALDSREPRRMSNKERLSAYFTIAAAAFGLIRWVPVRAMQFQILTMKHF</sequence>
<dbReference type="Proteomes" id="UP000186601">
    <property type="component" value="Unassembled WGS sequence"/>
</dbReference>
<dbReference type="OrthoDB" id="2153661at2759"/>
<feature type="transmembrane region" description="Helical" evidence="1">
    <location>
        <begin position="37"/>
        <end position="54"/>
    </location>
</feature>
<keyword evidence="1" id="KW-1133">Transmembrane helix</keyword>
<keyword evidence="1" id="KW-0812">Transmembrane</keyword>
<keyword evidence="3" id="KW-1185">Reference proteome</keyword>
<evidence type="ECO:0000313" key="2">
    <source>
        <dbReference type="EMBL" id="PSR75899.1"/>
    </source>
</evidence>
<accession>A0A2R6NSQ2</accession>
<keyword evidence="1" id="KW-0472">Membrane</keyword>
<proteinExistence type="predicted"/>
<reference evidence="2 3" key="1">
    <citation type="submission" date="2018-02" db="EMBL/GenBank/DDBJ databases">
        <title>Genome sequence of the basidiomycete white-rot fungus Phlebia centrifuga.</title>
        <authorList>
            <person name="Granchi Z."/>
            <person name="Peng M."/>
            <person name="de Vries R.P."/>
            <person name="Hilden K."/>
            <person name="Makela M.R."/>
            <person name="Grigoriev I."/>
            <person name="Riley R."/>
        </authorList>
    </citation>
    <scope>NUCLEOTIDE SEQUENCE [LARGE SCALE GENOMIC DNA]</scope>
    <source>
        <strain evidence="2 3">FBCC195</strain>
    </source>
</reference>
<protein>
    <submittedName>
        <fullName evidence="2">Uncharacterized protein</fullName>
    </submittedName>
</protein>
<dbReference type="AlphaFoldDB" id="A0A2R6NSQ2"/>
<evidence type="ECO:0000256" key="1">
    <source>
        <dbReference type="SAM" id="Phobius"/>
    </source>
</evidence>
<comment type="caution">
    <text evidence="2">The sequence shown here is derived from an EMBL/GenBank/DDBJ whole genome shotgun (WGS) entry which is preliminary data.</text>
</comment>
<name>A0A2R6NSQ2_9APHY</name>